<evidence type="ECO:0000313" key="3">
    <source>
        <dbReference type="EMBL" id="ACV13012.1"/>
    </source>
</evidence>
<evidence type="ECO:0000256" key="1">
    <source>
        <dbReference type="ARBA" id="ARBA00008791"/>
    </source>
</evidence>
<dbReference type="Pfam" id="PF00582">
    <property type="entry name" value="Usp"/>
    <property type="match status" value="1"/>
</dbReference>
<dbReference type="eggNOG" id="arCOG02053">
    <property type="taxonomic scope" value="Archaea"/>
</dbReference>
<dbReference type="RefSeq" id="WP_015790574.1">
    <property type="nucleotide sequence ID" value="NC_013158.1"/>
</dbReference>
<dbReference type="HOGENOM" id="CLU_154330_0_0_2"/>
<dbReference type="OrthoDB" id="105697at2157"/>
<keyword evidence="4" id="KW-1185">Reference proteome</keyword>
<dbReference type="PANTHER" id="PTHR46268:SF6">
    <property type="entry name" value="UNIVERSAL STRESS PROTEIN UP12"/>
    <property type="match status" value="1"/>
</dbReference>
<reference evidence="3 4" key="1">
    <citation type="journal article" date="2009" name="Stand. Genomic Sci.">
        <title>Complete genome sequence of Halorhabdus utahensis type strain (AX-2).</title>
        <authorList>
            <person name="Anderson I."/>
            <person name="Tindall B.J."/>
            <person name="Pomrenke H."/>
            <person name="Goker M."/>
            <person name="Lapidus A."/>
            <person name="Nolan M."/>
            <person name="Copeland A."/>
            <person name="Glavina Del Rio T."/>
            <person name="Chen F."/>
            <person name="Tice H."/>
            <person name="Cheng J.F."/>
            <person name="Lucas S."/>
            <person name="Chertkov O."/>
            <person name="Bruce D."/>
            <person name="Brettin T."/>
            <person name="Detter J.C."/>
            <person name="Han C."/>
            <person name="Goodwin L."/>
            <person name="Land M."/>
            <person name="Hauser L."/>
            <person name="Chang Y.J."/>
            <person name="Jeffries C.D."/>
            <person name="Pitluck S."/>
            <person name="Pati A."/>
            <person name="Mavromatis K."/>
            <person name="Ivanova N."/>
            <person name="Ovchinnikova G."/>
            <person name="Chen A."/>
            <person name="Palaniappan K."/>
            <person name="Chain P."/>
            <person name="Rohde M."/>
            <person name="Bristow J."/>
            <person name="Eisen J.A."/>
            <person name="Markowitz V."/>
            <person name="Hugenholtz P."/>
            <person name="Kyrpides N.C."/>
            <person name="Klenk H.P."/>
        </authorList>
    </citation>
    <scope>NUCLEOTIDE SEQUENCE [LARGE SCALE GENOMIC DNA]</scope>
    <source>
        <strain evidence="4">DSM 12940 / JCM 11049 / AX-2</strain>
    </source>
</reference>
<dbReference type="InterPro" id="IPR014729">
    <property type="entry name" value="Rossmann-like_a/b/a_fold"/>
</dbReference>
<dbReference type="CDD" id="cd00293">
    <property type="entry name" value="USP-like"/>
    <property type="match status" value="1"/>
</dbReference>
<dbReference type="InterPro" id="IPR006016">
    <property type="entry name" value="UspA"/>
</dbReference>
<dbReference type="KEGG" id="hut:Huta_2851"/>
<feature type="domain" description="UspA" evidence="2">
    <location>
        <begin position="4"/>
        <end position="107"/>
    </location>
</feature>
<dbReference type="STRING" id="519442.Huta_2851"/>
<dbReference type="Proteomes" id="UP000002071">
    <property type="component" value="Chromosome"/>
</dbReference>
<dbReference type="GeneID" id="8385160"/>
<organism evidence="3 4">
    <name type="scientific">Halorhabdus utahensis (strain DSM 12940 / JCM 11049 / AX-2)</name>
    <dbReference type="NCBI Taxonomy" id="519442"/>
    <lineage>
        <taxon>Archaea</taxon>
        <taxon>Methanobacteriati</taxon>
        <taxon>Methanobacteriota</taxon>
        <taxon>Stenosarchaea group</taxon>
        <taxon>Halobacteria</taxon>
        <taxon>Halobacteriales</taxon>
        <taxon>Haloarculaceae</taxon>
        <taxon>Halorhabdus</taxon>
    </lineage>
</organism>
<sequence>MGTEILIPTDCTDRSGQRLRRALDVARRKDATVHALYVVDTQRYGEPALSSTEVLIECFEDEGRDHLRSLVEEGKRQGVAVDGHCRRGDPATEVARAAEEFSVDLVIPCLSGVTASQLRHKGLDADRIADPRAPVTA</sequence>
<dbReference type="AlphaFoldDB" id="C7NRQ7"/>
<proteinExistence type="inferred from homology"/>
<evidence type="ECO:0000259" key="2">
    <source>
        <dbReference type="Pfam" id="PF00582"/>
    </source>
</evidence>
<dbReference type="EMBL" id="CP001687">
    <property type="protein sequence ID" value="ACV13012.1"/>
    <property type="molecule type" value="Genomic_DNA"/>
</dbReference>
<dbReference type="Gene3D" id="3.40.50.620">
    <property type="entry name" value="HUPs"/>
    <property type="match status" value="1"/>
</dbReference>
<gene>
    <name evidence="3" type="ordered locus">Huta_2851</name>
</gene>
<name>C7NRQ7_HALUD</name>
<evidence type="ECO:0000313" key="4">
    <source>
        <dbReference type="Proteomes" id="UP000002071"/>
    </source>
</evidence>
<accession>C7NRQ7</accession>
<dbReference type="PANTHER" id="PTHR46268">
    <property type="entry name" value="STRESS RESPONSE PROTEIN NHAX"/>
    <property type="match status" value="1"/>
</dbReference>
<comment type="similarity">
    <text evidence="1">Belongs to the universal stress protein A family.</text>
</comment>
<protein>
    <recommendedName>
        <fullName evidence="2">UspA domain-containing protein</fullName>
    </recommendedName>
</protein>
<dbReference type="SUPFAM" id="SSF52402">
    <property type="entry name" value="Adenine nucleotide alpha hydrolases-like"/>
    <property type="match status" value="1"/>
</dbReference>